<gene>
    <name evidence="4" type="ORF">TRIP_B330346</name>
</gene>
<feature type="modified residue" description="4-aspartylphosphate" evidence="2">
    <location>
        <position position="58"/>
    </location>
</feature>
<dbReference type="InterPro" id="IPR050595">
    <property type="entry name" value="Bact_response_regulator"/>
</dbReference>
<dbReference type="InterPro" id="IPR001789">
    <property type="entry name" value="Sig_transdc_resp-reg_receiver"/>
</dbReference>
<reference evidence="4" key="1">
    <citation type="submission" date="2018-07" db="EMBL/GenBank/DDBJ databases">
        <authorList>
            <consortium name="Genoscope - CEA"/>
            <person name="William W."/>
        </authorList>
    </citation>
    <scope>NUCLEOTIDE SEQUENCE</scope>
    <source>
        <strain evidence="4">IK1</strain>
    </source>
</reference>
<accession>A0A653A872</accession>
<dbReference type="PANTHER" id="PTHR44591:SF3">
    <property type="entry name" value="RESPONSE REGULATORY DOMAIN-CONTAINING PROTEIN"/>
    <property type="match status" value="1"/>
</dbReference>
<dbReference type="InterPro" id="IPR011006">
    <property type="entry name" value="CheY-like_superfamily"/>
</dbReference>
<dbReference type="SMART" id="SM00448">
    <property type="entry name" value="REC"/>
    <property type="match status" value="1"/>
</dbReference>
<evidence type="ECO:0000259" key="3">
    <source>
        <dbReference type="PROSITE" id="PS50110"/>
    </source>
</evidence>
<dbReference type="PROSITE" id="PS50110">
    <property type="entry name" value="RESPONSE_REGULATORY"/>
    <property type="match status" value="1"/>
</dbReference>
<sequence>MSGNSRLEGKRILLVDDEPDVLESLADLLPMCELSKATSFEEARDLLESQPFDIAVLDIMGVAGYDLLELANKRGVTAVMLTARAISPGDIKKSFKGGAASYVPKDKMLHITEFLEDILEAKEKGRHPWSRWFEKMGDFCEKRFGKDWQKGDKEFWDKMPFY</sequence>
<organism evidence="4">
    <name type="scientific">Uncultured Desulfatiglans sp</name>
    <dbReference type="NCBI Taxonomy" id="1748965"/>
    <lineage>
        <taxon>Bacteria</taxon>
        <taxon>Pseudomonadati</taxon>
        <taxon>Thermodesulfobacteriota</taxon>
        <taxon>Desulfobacteria</taxon>
        <taxon>Desulfatiglandales</taxon>
        <taxon>Desulfatiglandaceae</taxon>
        <taxon>Desulfatiglans</taxon>
        <taxon>environmental samples</taxon>
    </lineage>
</organism>
<proteinExistence type="predicted"/>
<dbReference type="EMBL" id="UPXX01000027">
    <property type="protein sequence ID" value="VBB44174.1"/>
    <property type="molecule type" value="Genomic_DNA"/>
</dbReference>
<dbReference type="AlphaFoldDB" id="A0A653A872"/>
<dbReference type="Pfam" id="PF00072">
    <property type="entry name" value="Response_reg"/>
    <property type="match status" value="1"/>
</dbReference>
<protein>
    <submittedName>
        <fullName evidence="4">Response regulator receiver domain-containing protein</fullName>
    </submittedName>
</protein>
<dbReference type="PANTHER" id="PTHR44591">
    <property type="entry name" value="STRESS RESPONSE REGULATOR PROTEIN 1"/>
    <property type="match status" value="1"/>
</dbReference>
<dbReference type="GO" id="GO:0000160">
    <property type="term" value="P:phosphorelay signal transduction system"/>
    <property type="evidence" value="ECO:0007669"/>
    <property type="project" value="InterPro"/>
</dbReference>
<evidence type="ECO:0000313" key="4">
    <source>
        <dbReference type="EMBL" id="VBB44174.1"/>
    </source>
</evidence>
<evidence type="ECO:0000256" key="1">
    <source>
        <dbReference type="ARBA" id="ARBA00022553"/>
    </source>
</evidence>
<evidence type="ECO:0000256" key="2">
    <source>
        <dbReference type="PROSITE-ProRule" id="PRU00169"/>
    </source>
</evidence>
<dbReference type="SUPFAM" id="SSF52172">
    <property type="entry name" value="CheY-like"/>
    <property type="match status" value="1"/>
</dbReference>
<dbReference type="Gene3D" id="3.40.50.2300">
    <property type="match status" value="1"/>
</dbReference>
<name>A0A653A872_UNCDX</name>
<feature type="domain" description="Response regulatory" evidence="3">
    <location>
        <begin position="11"/>
        <end position="120"/>
    </location>
</feature>
<keyword evidence="1 2" id="KW-0597">Phosphoprotein</keyword>